<accession>A0A6M5YKH7</accession>
<evidence type="ECO:0000256" key="1">
    <source>
        <dbReference type="SAM" id="MobiDB-lite"/>
    </source>
</evidence>
<evidence type="ECO:0000313" key="3">
    <source>
        <dbReference type="EMBL" id="QJW93783.1"/>
    </source>
</evidence>
<dbReference type="Proteomes" id="UP000503447">
    <property type="component" value="Chromosome"/>
</dbReference>
<gene>
    <name evidence="3" type="ORF">FTUN_1294</name>
</gene>
<dbReference type="KEGG" id="ftj:FTUN_1294"/>
<feature type="region of interest" description="Disordered" evidence="1">
    <location>
        <begin position="67"/>
        <end position="95"/>
    </location>
</feature>
<reference evidence="4" key="1">
    <citation type="submission" date="2020-05" db="EMBL/GenBank/DDBJ databases">
        <title>Frigoriglobus tundricola gen. nov., sp. nov., a psychrotolerant cellulolytic planctomycete of the family Gemmataceae with two divergent copies of 16S rRNA gene.</title>
        <authorList>
            <person name="Kulichevskaya I.S."/>
            <person name="Ivanova A.A."/>
            <person name="Naumoff D.G."/>
            <person name="Beletsky A.V."/>
            <person name="Rijpstra W.I.C."/>
            <person name="Sinninghe Damste J.S."/>
            <person name="Mardanov A.V."/>
            <person name="Ravin N.V."/>
            <person name="Dedysh S.N."/>
        </authorList>
    </citation>
    <scope>NUCLEOTIDE SEQUENCE [LARGE SCALE GENOMIC DNA]</scope>
    <source>
        <strain evidence="4">PL17</strain>
    </source>
</reference>
<keyword evidence="2" id="KW-0812">Transmembrane</keyword>
<sequence length="95" mass="9708">MRGAVFRVLAGLLAVAFGSLLAFGDTSKLSLKELFGIGAIGAGFGLYALLGSDLGERLIWVAFGGRDPRGGGHAPADKRPGPEAAPDRGRPGESE</sequence>
<protein>
    <submittedName>
        <fullName evidence="3">Uncharacterized protein</fullName>
    </submittedName>
</protein>
<feature type="transmembrane region" description="Helical" evidence="2">
    <location>
        <begin position="34"/>
        <end position="50"/>
    </location>
</feature>
<dbReference type="RefSeq" id="WP_171469914.1">
    <property type="nucleotide sequence ID" value="NZ_CP053452.2"/>
</dbReference>
<keyword evidence="2" id="KW-1133">Transmembrane helix</keyword>
<evidence type="ECO:0000313" key="4">
    <source>
        <dbReference type="Proteomes" id="UP000503447"/>
    </source>
</evidence>
<dbReference type="EMBL" id="CP053452">
    <property type="protein sequence ID" value="QJW93783.1"/>
    <property type="molecule type" value="Genomic_DNA"/>
</dbReference>
<evidence type="ECO:0000256" key="2">
    <source>
        <dbReference type="SAM" id="Phobius"/>
    </source>
</evidence>
<keyword evidence="2" id="KW-0472">Membrane</keyword>
<organism evidence="3 4">
    <name type="scientific">Frigoriglobus tundricola</name>
    <dbReference type="NCBI Taxonomy" id="2774151"/>
    <lineage>
        <taxon>Bacteria</taxon>
        <taxon>Pseudomonadati</taxon>
        <taxon>Planctomycetota</taxon>
        <taxon>Planctomycetia</taxon>
        <taxon>Gemmatales</taxon>
        <taxon>Gemmataceae</taxon>
        <taxon>Frigoriglobus</taxon>
    </lineage>
</organism>
<dbReference type="AlphaFoldDB" id="A0A6M5YKH7"/>
<proteinExistence type="predicted"/>
<name>A0A6M5YKH7_9BACT</name>
<keyword evidence="4" id="KW-1185">Reference proteome</keyword>